<dbReference type="InterPro" id="IPR017581">
    <property type="entry name" value="AtpR-like"/>
</dbReference>
<dbReference type="STRING" id="560819.SAMN05428998_14322"/>
<feature type="transmembrane region" description="Helical" evidence="1">
    <location>
        <begin position="6"/>
        <end position="27"/>
    </location>
</feature>
<dbReference type="RefSeq" id="WP_085126645.1">
    <property type="nucleotide sequence ID" value="NZ_FWZX01000043.1"/>
</dbReference>
<keyword evidence="1" id="KW-1133">Transmembrane helix</keyword>
<dbReference type="AlphaFoldDB" id="A0A1Y6CQA3"/>
<organism evidence="2 3">
    <name type="scientific">Tistlia consotensis USBA 355</name>
    <dbReference type="NCBI Taxonomy" id="560819"/>
    <lineage>
        <taxon>Bacteria</taxon>
        <taxon>Pseudomonadati</taxon>
        <taxon>Pseudomonadota</taxon>
        <taxon>Alphaproteobacteria</taxon>
        <taxon>Rhodospirillales</taxon>
        <taxon>Rhodovibrionaceae</taxon>
        <taxon>Tistlia</taxon>
    </lineage>
</organism>
<dbReference type="Pfam" id="PF12966">
    <property type="entry name" value="AtpR"/>
    <property type="match status" value="1"/>
</dbReference>
<evidence type="ECO:0000313" key="2">
    <source>
        <dbReference type="EMBL" id="SMF81291.1"/>
    </source>
</evidence>
<reference evidence="2 3" key="1">
    <citation type="submission" date="2017-04" db="EMBL/GenBank/DDBJ databases">
        <authorList>
            <person name="Afonso C.L."/>
            <person name="Miller P.J."/>
            <person name="Scott M.A."/>
            <person name="Spackman E."/>
            <person name="Goraichik I."/>
            <person name="Dimitrov K.M."/>
            <person name="Suarez D.L."/>
            <person name="Swayne D.E."/>
        </authorList>
    </citation>
    <scope>NUCLEOTIDE SEQUENCE [LARGE SCALE GENOMIC DNA]</scope>
    <source>
        <strain evidence="2 3">USBA 355</strain>
    </source>
</reference>
<proteinExistence type="predicted"/>
<dbReference type="EMBL" id="FWZX01000043">
    <property type="protein sequence ID" value="SMF81291.1"/>
    <property type="molecule type" value="Genomic_DNA"/>
</dbReference>
<keyword evidence="3" id="KW-1185">Reference proteome</keyword>
<keyword evidence="1" id="KW-0472">Membrane</keyword>
<protein>
    <submittedName>
        <fullName evidence="2">N-ATPase, AtpR subunit</fullName>
    </submittedName>
</protein>
<dbReference type="Proteomes" id="UP000192917">
    <property type="component" value="Unassembled WGS sequence"/>
</dbReference>
<feature type="transmembrane region" description="Helical" evidence="1">
    <location>
        <begin position="66"/>
        <end position="83"/>
    </location>
</feature>
<evidence type="ECO:0000256" key="1">
    <source>
        <dbReference type="SAM" id="Phobius"/>
    </source>
</evidence>
<feature type="transmembrane region" description="Helical" evidence="1">
    <location>
        <begin position="39"/>
        <end position="60"/>
    </location>
</feature>
<name>A0A1Y6CQA3_9PROT</name>
<sequence length="95" mass="9968">MTQEQILAALPWLPLGGLVGWAFFASLRRVAELYLGGGGAGRALALQLGRLALAGVLFWLAARQGAAPLGALFLGFLLARLVIVRRDVKRLGAGS</sequence>
<accession>A0A1Y6CQA3</accession>
<evidence type="ECO:0000313" key="3">
    <source>
        <dbReference type="Proteomes" id="UP000192917"/>
    </source>
</evidence>
<gene>
    <name evidence="2" type="ORF">SAMN05428998_14322</name>
</gene>
<keyword evidence="1" id="KW-0812">Transmembrane</keyword>